<proteinExistence type="predicted"/>
<evidence type="ECO:0000313" key="2">
    <source>
        <dbReference type="Proteomes" id="UP001377168"/>
    </source>
</evidence>
<gene>
    <name evidence="1" type="ORF">WKI67_23640</name>
</gene>
<sequence length="93" mass="10997">MSDVEETVETLRKMRAEGAGFLVMIEALRRDESFRLTPVRLMWVFQEAVGLPWPQFRDGLLEYLDDDLRPLVPEEEFERKAEELFARHVTREG</sequence>
<accession>A0ACC6PYG3</accession>
<dbReference type="EMBL" id="JBBKAJ010000022">
    <property type="protein sequence ID" value="MEJ8636360.1"/>
    <property type="molecule type" value="Genomic_DNA"/>
</dbReference>
<protein>
    <submittedName>
        <fullName evidence="1">Uncharacterized protein</fullName>
    </submittedName>
</protein>
<dbReference type="Proteomes" id="UP001377168">
    <property type="component" value="Unassembled WGS sequence"/>
</dbReference>
<evidence type="ECO:0000313" key="1">
    <source>
        <dbReference type="EMBL" id="MEJ8636360.1"/>
    </source>
</evidence>
<reference evidence="1" key="1">
    <citation type="submission" date="2024-03" db="EMBL/GenBank/DDBJ databases">
        <title>Novel Streptomyces species of biotechnological and ecological value are a feature of Machair soil.</title>
        <authorList>
            <person name="Prole J.R."/>
            <person name="Goodfellow M."/>
            <person name="Allenby N."/>
            <person name="Ward A.C."/>
        </authorList>
    </citation>
    <scope>NUCLEOTIDE SEQUENCE</scope>
    <source>
        <strain evidence="1">MS2.AVA.5</strain>
    </source>
</reference>
<organism evidence="1 2">
    <name type="scientific">Streptomyces achmelvichensis</name>
    <dbReference type="NCBI Taxonomy" id="3134111"/>
    <lineage>
        <taxon>Bacteria</taxon>
        <taxon>Bacillati</taxon>
        <taxon>Actinomycetota</taxon>
        <taxon>Actinomycetes</taxon>
        <taxon>Kitasatosporales</taxon>
        <taxon>Streptomycetaceae</taxon>
        <taxon>Streptomyces</taxon>
    </lineage>
</organism>
<name>A0ACC6PYG3_9ACTN</name>
<comment type="caution">
    <text evidence="1">The sequence shown here is derived from an EMBL/GenBank/DDBJ whole genome shotgun (WGS) entry which is preliminary data.</text>
</comment>
<keyword evidence="2" id="KW-1185">Reference proteome</keyword>